<evidence type="ECO:0000313" key="1">
    <source>
        <dbReference type="EMBL" id="MDR5590833.1"/>
    </source>
</evidence>
<dbReference type="Proteomes" id="UP001257234">
    <property type="component" value="Unassembled WGS sequence"/>
</dbReference>
<organism evidence="1 2">
    <name type="scientific">Christiangramia sediminicola</name>
    <dbReference type="NCBI Taxonomy" id="3073267"/>
    <lineage>
        <taxon>Bacteria</taxon>
        <taxon>Pseudomonadati</taxon>
        <taxon>Bacteroidota</taxon>
        <taxon>Flavobacteriia</taxon>
        <taxon>Flavobacteriales</taxon>
        <taxon>Flavobacteriaceae</taxon>
        <taxon>Christiangramia</taxon>
    </lineage>
</organism>
<protein>
    <submittedName>
        <fullName evidence="1">Uncharacterized protein</fullName>
    </submittedName>
</protein>
<evidence type="ECO:0000313" key="2">
    <source>
        <dbReference type="Proteomes" id="UP001257234"/>
    </source>
</evidence>
<accession>A0ABU1ERL5</accession>
<name>A0ABU1ERL5_9FLAO</name>
<keyword evidence="2" id="KW-1185">Reference proteome</keyword>
<dbReference type="RefSeq" id="WP_309561705.1">
    <property type="nucleotide sequence ID" value="NZ_JAVJIU010000003.1"/>
</dbReference>
<comment type="caution">
    <text evidence="1">The sequence shown here is derived from an EMBL/GenBank/DDBJ whole genome shotgun (WGS) entry which is preliminary data.</text>
</comment>
<reference evidence="2" key="1">
    <citation type="submission" date="2023-07" db="EMBL/GenBank/DDBJ databases">
        <title>Christiangramia sp. SM2212., a novel bacterium of the family Flavobacteriaceae isolated from the sea sediment.</title>
        <authorList>
            <person name="Wang J."/>
            <person name="Zhang X."/>
        </authorList>
    </citation>
    <scope>NUCLEOTIDE SEQUENCE [LARGE SCALE GENOMIC DNA]</scope>
    <source>
        <strain evidence="2">SM2212</strain>
    </source>
</reference>
<sequence>MKTFYALIFSFFTIIGHSQVGIGTSEPKAQLDIIATDKDNPANIDGILIPRIEKFPVENPTDAQHGILVFLNKSVTGFNSGFYFWNANESKWKSLGGESGSGNFYKSGTTQSPNNISDQVFRDNSVGIGTDQISSRLQIAIASGKDLSLKKGLEVDNANSATDNLTTYGIVSDNRSATNGNKYGIKTNVGGVGTGIHYGIFNETYQNTGTNDIYGIYNRIGRTFGAKSNNYGIYNEIGSIQGVGNIYGIYSIALGDQNSNVFAGYFAGRVGIGNSADSDYVLPIARGLEGQTMILNSTGQATWGNPGFQNYSSTTSATGDFVITDEVGTLRINNQVSGIVIPASASNKGRIIRLINWPANSEKNLIFQGNDDLFDVRTNSKVLSIKPQEIFTIQSAGNRWILIDK</sequence>
<gene>
    <name evidence="1" type="ORF">RE431_09280</name>
</gene>
<proteinExistence type="predicted"/>
<dbReference type="EMBL" id="JAVJIU010000003">
    <property type="protein sequence ID" value="MDR5590833.1"/>
    <property type="molecule type" value="Genomic_DNA"/>
</dbReference>